<dbReference type="GO" id="GO:0006207">
    <property type="term" value="P:'de novo' pyrimidine nucleobase biosynthetic process"/>
    <property type="evidence" value="ECO:0007669"/>
    <property type="project" value="InterPro"/>
</dbReference>
<keyword evidence="3" id="KW-0784">Thiamine biosynthesis</keyword>
<proteinExistence type="predicted"/>
<comment type="caution">
    <text evidence="6">The sequence shown here is derived from an EMBL/GenBank/DDBJ whole genome shotgun (WGS) entry which is preliminary data.</text>
</comment>
<dbReference type="CDD" id="cd00564">
    <property type="entry name" value="TMP_TenI"/>
    <property type="match status" value="1"/>
</dbReference>
<comment type="function">
    <text evidence="1">Condenses 4-methyl-5-(beta-hydroxyethyl)thiazole monophosphate (THZ-P) and 2-methyl-4-amino-5-hydroxymethyl pyrimidine pyrophosphate (HMP-PP) to form thiamine monophosphate (TMP).</text>
</comment>
<feature type="compositionally biased region" description="Low complexity" evidence="4">
    <location>
        <begin position="99"/>
        <end position="113"/>
    </location>
</feature>
<dbReference type="Proteomes" id="UP000649739">
    <property type="component" value="Unassembled WGS sequence"/>
</dbReference>
<organism evidence="6 7">
    <name type="scientific">Pilimelia anulata</name>
    <dbReference type="NCBI Taxonomy" id="53371"/>
    <lineage>
        <taxon>Bacteria</taxon>
        <taxon>Bacillati</taxon>
        <taxon>Actinomycetota</taxon>
        <taxon>Actinomycetes</taxon>
        <taxon>Micromonosporales</taxon>
        <taxon>Micromonosporaceae</taxon>
        <taxon>Pilimelia</taxon>
    </lineage>
</organism>
<dbReference type="Gene3D" id="3.20.20.70">
    <property type="entry name" value="Aldolase class I"/>
    <property type="match status" value="2"/>
</dbReference>
<dbReference type="EMBL" id="BMQB01000006">
    <property type="protein sequence ID" value="GGJ98982.1"/>
    <property type="molecule type" value="Genomic_DNA"/>
</dbReference>
<comment type="pathway">
    <text evidence="2">Cofactor biosynthesis; thiamine diphosphate biosynthesis.</text>
</comment>
<reference evidence="6" key="2">
    <citation type="submission" date="2020-09" db="EMBL/GenBank/DDBJ databases">
        <authorList>
            <person name="Sun Q."/>
            <person name="Ohkuma M."/>
        </authorList>
    </citation>
    <scope>NUCLEOTIDE SEQUENCE</scope>
    <source>
        <strain evidence="6">JCM 3090</strain>
    </source>
</reference>
<feature type="domain" description="Thiamine phosphate synthase/TenI" evidence="5">
    <location>
        <begin position="161"/>
        <end position="247"/>
    </location>
</feature>
<evidence type="ECO:0000313" key="7">
    <source>
        <dbReference type="Proteomes" id="UP000649739"/>
    </source>
</evidence>
<dbReference type="InterPro" id="IPR001295">
    <property type="entry name" value="Dihydroorotate_DH_CS"/>
</dbReference>
<dbReference type="GO" id="GO:0009228">
    <property type="term" value="P:thiamine biosynthetic process"/>
    <property type="evidence" value="ECO:0007669"/>
    <property type="project" value="UniProtKB-KW"/>
</dbReference>
<dbReference type="SUPFAM" id="SSF51391">
    <property type="entry name" value="Thiamin phosphate synthase"/>
    <property type="match status" value="2"/>
</dbReference>
<accession>A0A8J3FAT5</accession>
<dbReference type="PANTHER" id="PTHR20857:SF15">
    <property type="entry name" value="THIAMINE-PHOSPHATE SYNTHASE"/>
    <property type="match status" value="1"/>
</dbReference>
<evidence type="ECO:0000256" key="2">
    <source>
        <dbReference type="ARBA" id="ARBA00004948"/>
    </source>
</evidence>
<evidence type="ECO:0000259" key="5">
    <source>
        <dbReference type="Pfam" id="PF02581"/>
    </source>
</evidence>
<dbReference type="RefSeq" id="WP_229783958.1">
    <property type="nucleotide sequence ID" value="NZ_BMQB01000006.1"/>
</dbReference>
<evidence type="ECO:0000256" key="3">
    <source>
        <dbReference type="ARBA" id="ARBA00022977"/>
    </source>
</evidence>
<sequence length="283" mass="27604">MSARTWSPPEVVPAPAAGAVPGGVWLLTDRRAAARPLPELVAAAVAGGVRTVLLRERDLPYGERLDLAGALRALLAPVDGLLIVAGPDPLGGTARHLPDPGTATPATPGTAAGPDDDAGRGGDLPDRAPAGAAGAGDDGAAGVPRGDRNVPADFAMAPGAPPGGLVGWSWHGRGEVPAGAAYVTLSPVYPTRSKPGYGPALHPAGLAAGVRALGGRVPVVALGGIGTPAQVRDCLAAGAHAVAVLGALARADDPAALAAALVRATGRPPAATRTPPAPRRGGA</sequence>
<dbReference type="InterPro" id="IPR013785">
    <property type="entry name" value="Aldolase_TIM"/>
</dbReference>
<reference evidence="6" key="1">
    <citation type="journal article" date="2014" name="Int. J. Syst. Evol. Microbiol.">
        <title>Complete genome sequence of Corynebacterium casei LMG S-19264T (=DSM 44701T), isolated from a smear-ripened cheese.</title>
        <authorList>
            <consortium name="US DOE Joint Genome Institute (JGI-PGF)"/>
            <person name="Walter F."/>
            <person name="Albersmeier A."/>
            <person name="Kalinowski J."/>
            <person name="Ruckert C."/>
        </authorList>
    </citation>
    <scope>NUCLEOTIDE SEQUENCE</scope>
    <source>
        <strain evidence="6">JCM 3090</strain>
    </source>
</reference>
<dbReference type="InterPro" id="IPR022998">
    <property type="entry name" value="ThiamineP_synth_TenI"/>
</dbReference>
<dbReference type="PANTHER" id="PTHR20857">
    <property type="entry name" value="THIAMINE-PHOSPHATE PYROPHOSPHORYLASE"/>
    <property type="match status" value="1"/>
</dbReference>
<dbReference type="GO" id="GO:0005737">
    <property type="term" value="C:cytoplasm"/>
    <property type="evidence" value="ECO:0007669"/>
    <property type="project" value="TreeGrafter"/>
</dbReference>
<dbReference type="GO" id="GO:0004789">
    <property type="term" value="F:thiamine-phosphate diphosphorylase activity"/>
    <property type="evidence" value="ECO:0007669"/>
    <property type="project" value="TreeGrafter"/>
</dbReference>
<dbReference type="Pfam" id="PF02581">
    <property type="entry name" value="TMP-TENI"/>
    <property type="match status" value="1"/>
</dbReference>
<evidence type="ECO:0000256" key="1">
    <source>
        <dbReference type="ARBA" id="ARBA00003814"/>
    </source>
</evidence>
<dbReference type="AlphaFoldDB" id="A0A8J3FAT5"/>
<feature type="region of interest" description="Disordered" evidence="4">
    <location>
        <begin position="93"/>
        <end position="156"/>
    </location>
</feature>
<evidence type="ECO:0000256" key="4">
    <source>
        <dbReference type="SAM" id="MobiDB-lite"/>
    </source>
</evidence>
<dbReference type="PROSITE" id="PS00912">
    <property type="entry name" value="DHODEHASE_2"/>
    <property type="match status" value="1"/>
</dbReference>
<dbReference type="InterPro" id="IPR036206">
    <property type="entry name" value="ThiamineP_synth_sf"/>
</dbReference>
<feature type="compositionally biased region" description="Basic and acidic residues" evidence="4">
    <location>
        <begin position="117"/>
        <end position="126"/>
    </location>
</feature>
<evidence type="ECO:0000313" key="6">
    <source>
        <dbReference type="EMBL" id="GGJ98982.1"/>
    </source>
</evidence>
<gene>
    <name evidence="6" type="ORF">GCM10010123_31140</name>
</gene>
<keyword evidence="7" id="KW-1185">Reference proteome</keyword>
<dbReference type="GO" id="GO:0016627">
    <property type="term" value="F:oxidoreductase activity, acting on the CH-CH group of donors"/>
    <property type="evidence" value="ECO:0007669"/>
    <property type="project" value="InterPro"/>
</dbReference>
<name>A0A8J3FAT5_9ACTN</name>
<protein>
    <recommendedName>
        <fullName evidence="5">Thiamine phosphate synthase/TenI domain-containing protein</fullName>
    </recommendedName>
</protein>